<sequence>MILENGLISRLTSQQAYIINFARNRIILDASGTLFWPTYDLLVFSDLHFEKGSFLSQFANPIPRLDTQKTLNNMQNILALYQPSCVICLGDSFHDGNAISRMDLRNIEVLNSMVNSVLNWQWVLGNHDPEIPKEIAGLSSVNLTVNNLLLVHEPEEKIKKAQDYESIEAQIVGHFHPKMRTKKVGHMMSGKCFVVGNEVLLMPAFGQYTGGLSIDHEVIKNTVGKTSLKYFLYGQKIFNIE</sequence>
<comment type="caution">
    <text evidence="2">The sequence shown here is derived from an EMBL/GenBank/DDBJ whole genome shotgun (WGS) entry which is preliminary data.</text>
</comment>
<dbReference type="EMBL" id="BAEQ01000063">
    <property type="protein sequence ID" value="GAC30545.1"/>
    <property type="molecule type" value="Genomic_DNA"/>
</dbReference>
<name>K7A4W7_9ALTE</name>
<organism evidence="2 3">
    <name type="scientific">Brumicola pallidula DSM 14239 = ACAM 615</name>
    <dbReference type="NCBI Taxonomy" id="1121922"/>
    <lineage>
        <taxon>Bacteria</taxon>
        <taxon>Pseudomonadati</taxon>
        <taxon>Pseudomonadota</taxon>
        <taxon>Gammaproteobacteria</taxon>
        <taxon>Alteromonadales</taxon>
        <taxon>Alteromonadaceae</taxon>
        <taxon>Brumicola</taxon>
    </lineage>
</organism>
<dbReference type="RefSeq" id="WP_006014822.1">
    <property type="nucleotide sequence ID" value="NZ_BAEQ01000063.1"/>
</dbReference>
<evidence type="ECO:0000259" key="1">
    <source>
        <dbReference type="Pfam" id="PF00149"/>
    </source>
</evidence>
<accession>K7A4W7</accession>
<dbReference type="STRING" id="1121922.GCA_000428905_03253"/>
<dbReference type="GO" id="GO:0016787">
    <property type="term" value="F:hydrolase activity"/>
    <property type="evidence" value="ECO:0007669"/>
    <property type="project" value="InterPro"/>
</dbReference>
<evidence type="ECO:0000313" key="2">
    <source>
        <dbReference type="EMBL" id="GAC30545.1"/>
    </source>
</evidence>
<dbReference type="Pfam" id="PF00149">
    <property type="entry name" value="Metallophos"/>
    <property type="match status" value="1"/>
</dbReference>
<evidence type="ECO:0000313" key="3">
    <source>
        <dbReference type="Proteomes" id="UP000006251"/>
    </source>
</evidence>
<reference evidence="3" key="1">
    <citation type="journal article" date="2014" name="Environ. Microbiol.">
        <title>Comparative genomics of the marine bacterial genus Glaciecola reveals the high degree of genomic diversity and genomic characteristic for cold adaptation.</title>
        <authorList>
            <person name="Qin Q.L."/>
            <person name="Xie B.B."/>
            <person name="Yu Y."/>
            <person name="Shu Y.L."/>
            <person name="Rong J.C."/>
            <person name="Zhang Y.J."/>
            <person name="Zhao D.L."/>
            <person name="Chen X.L."/>
            <person name="Zhang X.Y."/>
            <person name="Chen B."/>
            <person name="Zhou B.C."/>
            <person name="Zhang Y.Z."/>
        </authorList>
    </citation>
    <scope>NUCLEOTIDE SEQUENCE [LARGE SCALE GENOMIC DNA]</scope>
    <source>
        <strain evidence="3">ACAM 615</strain>
    </source>
</reference>
<dbReference type="InterPro" id="IPR029052">
    <property type="entry name" value="Metallo-depent_PP-like"/>
</dbReference>
<dbReference type="PIRSF" id="PIRSF000887">
    <property type="entry name" value="Pesterase_MJ0037"/>
    <property type="match status" value="1"/>
</dbReference>
<dbReference type="PANTHER" id="PTHR39323">
    <property type="entry name" value="BLR1149 PROTEIN"/>
    <property type="match status" value="1"/>
</dbReference>
<feature type="domain" description="Calcineurin-like phosphoesterase" evidence="1">
    <location>
        <begin position="41"/>
        <end position="131"/>
    </location>
</feature>
<dbReference type="InterPro" id="IPR026336">
    <property type="entry name" value="PdeM-like"/>
</dbReference>
<dbReference type="InterPro" id="IPR024173">
    <property type="entry name" value="Pesterase_MJ0037-like"/>
</dbReference>
<dbReference type="NCBIfam" id="TIGR04123">
    <property type="entry name" value="P_estr_lig_assc"/>
    <property type="match status" value="1"/>
</dbReference>
<dbReference type="OrthoDB" id="9795838at2"/>
<dbReference type="AlphaFoldDB" id="K7A4W7"/>
<dbReference type="SUPFAM" id="SSF56300">
    <property type="entry name" value="Metallo-dependent phosphatases"/>
    <property type="match status" value="1"/>
</dbReference>
<keyword evidence="3" id="KW-1185">Reference proteome</keyword>
<dbReference type="Gene3D" id="3.60.21.10">
    <property type="match status" value="1"/>
</dbReference>
<dbReference type="InterPro" id="IPR004843">
    <property type="entry name" value="Calcineurin-like_PHP"/>
</dbReference>
<protein>
    <recommendedName>
        <fullName evidence="1">Calcineurin-like phosphoesterase domain-containing protein</fullName>
    </recommendedName>
</protein>
<proteinExistence type="predicted"/>
<dbReference type="PANTHER" id="PTHR39323:SF1">
    <property type="entry name" value="BLR1149 PROTEIN"/>
    <property type="match status" value="1"/>
</dbReference>
<dbReference type="Proteomes" id="UP000006251">
    <property type="component" value="Unassembled WGS sequence"/>
</dbReference>
<gene>
    <name evidence="2" type="ORF">GPAL_3704</name>
</gene>